<gene>
    <name evidence="2" type="ORF">CLG_B0964</name>
</gene>
<evidence type="ECO:0000313" key="2">
    <source>
        <dbReference type="EMBL" id="EES90982.1"/>
    </source>
</evidence>
<proteinExistence type="predicted"/>
<dbReference type="Proteomes" id="UP000006160">
    <property type="component" value="Unassembled WGS sequence"/>
</dbReference>
<name>A0A9P2LL01_CLOBO</name>
<evidence type="ECO:0000256" key="1">
    <source>
        <dbReference type="SAM" id="MobiDB-lite"/>
    </source>
</evidence>
<dbReference type="EMBL" id="ACSJ01000007">
    <property type="protein sequence ID" value="EES90982.1"/>
    <property type="molecule type" value="Genomic_DNA"/>
</dbReference>
<dbReference type="GeneID" id="66320300"/>
<sequence length="51" mass="5934">MKSTNKREWTKENYLVNGHKTQNQFAKSSFNTTIKEPGINESGKEAKRRGY</sequence>
<evidence type="ECO:0000313" key="3">
    <source>
        <dbReference type="Proteomes" id="UP000006160"/>
    </source>
</evidence>
<dbReference type="AlphaFoldDB" id="A0A9P2LL01"/>
<feature type="region of interest" description="Disordered" evidence="1">
    <location>
        <begin position="26"/>
        <end position="51"/>
    </location>
</feature>
<accession>A0A9P2LL01</accession>
<protein>
    <submittedName>
        <fullName evidence="2">Uncharacterized protein</fullName>
    </submittedName>
</protein>
<dbReference type="RefSeq" id="WP_003375506.1">
    <property type="nucleotide sequence ID" value="NZ_ACSJ01000007.1"/>
</dbReference>
<organism evidence="2 3">
    <name type="scientific">Clostridium botulinum D str. 1873</name>
    <dbReference type="NCBI Taxonomy" id="592027"/>
    <lineage>
        <taxon>Bacteria</taxon>
        <taxon>Bacillati</taxon>
        <taxon>Bacillota</taxon>
        <taxon>Clostridia</taxon>
        <taxon>Eubacteriales</taxon>
        <taxon>Clostridiaceae</taxon>
        <taxon>Clostridium</taxon>
    </lineage>
</organism>
<comment type="caution">
    <text evidence="2">The sequence shown here is derived from an EMBL/GenBank/DDBJ whole genome shotgun (WGS) entry which is preliminary data.</text>
</comment>
<reference evidence="2 3" key="1">
    <citation type="submission" date="2009-10" db="EMBL/GenBank/DDBJ databases">
        <authorList>
            <person name="Shrivastava S."/>
            <person name="Brinkac L.B."/>
            <person name="Brown J.L."/>
            <person name="Bruce D.B."/>
            <person name="Detter C."/>
            <person name="Green L.D."/>
            <person name="Munk C.A."/>
            <person name="Rogers Y.C."/>
            <person name="Tapia R."/>
            <person name="Saunders E.S."/>
            <person name="Sims D.R."/>
            <person name="Smith L.A."/>
            <person name="Smith T.J."/>
            <person name="Sutton G."/>
            <person name="Brettin T."/>
        </authorList>
    </citation>
    <scope>NUCLEOTIDE SEQUENCE [LARGE SCALE GENOMIC DNA]</scope>
    <source>
        <strain evidence="3">D str. 1873</strain>
    </source>
</reference>